<feature type="domain" description="HTH luxR-type" evidence="4">
    <location>
        <begin position="147"/>
        <end position="211"/>
    </location>
</feature>
<dbReference type="RefSeq" id="WP_156610303.1">
    <property type="nucleotide sequence ID" value="NZ_WPCU01000007.1"/>
</dbReference>
<sequence>MVDAVLVAPVRACREALAGALAVADVAVTAHVASSEQALAECALRPPDVVLLDFATDQPDRLVRAVTRVAPRTRWLGIGVGLSAEHARQVLLCAEAGMTGFVDADQSLADLVHGLGVVMAGEVCCSSRTGLLLVHGLQQRPRRGATTLPAGCRLTPKEQVIAELMAAGLTNRQIAARLVIGEATVKTHVHSVLAKLGLRHRAELVAQTSTG</sequence>
<dbReference type="Gene3D" id="1.10.10.10">
    <property type="entry name" value="Winged helix-like DNA-binding domain superfamily/Winged helix DNA-binding domain"/>
    <property type="match status" value="1"/>
</dbReference>
<evidence type="ECO:0000259" key="4">
    <source>
        <dbReference type="PROSITE" id="PS50043"/>
    </source>
</evidence>
<dbReference type="InterPro" id="IPR000792">
    <property type="entry name" value="Tscrpt_reg_LuxR_C"/>
</dbReference>
<keyword evidence="2" id="KW-0238">DNA-binding</keyword>
<dbReference type="PROSITE" id="PS00622">
    <property type="entry name" value="HTH_LUXR_1"/>
    <property type="match status" value="1"/>
</dbReference>
<reference evidence="5 6" key="1">
    <citation type="submission" date="2019-12" db="EMBL/GenBank/DDBJ databases">
        <title>Auraticoccus cholistani sp. nov., an actinomycete isolated from soil of Cholistan desert.</title>
        <authorList>
            <person name="Cheema M.T."/>
        </authorList>
    </citation>
    <scope>NUCLEOTIDE SEQUENCE [LARGE SCALE GENOMIC DNA]</scope>
    <source>
        <strain evidence="5 6">F435</strain>
    </source>
</reference>
<dbReference type="GO" id="GO:0006355">
    <property type="term" value="P:regulation of DNA-templated transcription"/>
    <property type="evidence" value="ECO:0007669"/>
    <property type="project" value="InterPro"/>
</dbReference>
<dbReference type="PANTHER" id="PTHR43214:SF24">
    <property type="entry name" value="TRANSCRIPTIONAL REGULATORY PROTEIN NARL-RELATED"/>
    <property type="match status" value="1"/>
</dbReference>
<dbReference type="AlphaFoldDB" id="A0A6A9V190"/>
<dbReference type="CDD" id="cd06170">
    <property type="entry name" value="LuxR_C_like"/>
    <property type="match status" value="1"/>
</dbReference>
<keyword evidence="1" id="KW-0805">Transcription regulation</keyword>
<dbReference type="SUPFAM" id="SSF46894">
    <property type="entry name" value="C-terminal effector domain of the bipartite response regulators"/>
    <property type="match status" value="1"/>
</dbReference>
<keyword evidence="3" id="KW-0804">Transcription</keyword>
<dbReference type="Pfam" id="PF00196">
    <property type="entry name" value="GerE"/>
    <property type="match status" value="1"/>
</dbReference>
<protein>
    <recommendedName>
        <fullName evidence="4">HTH luxR-type domain-containing protein</fullName>
    </recommendedName>
</protein>
<dbReference type="SMART" id="SM00421">
    <property type="entry name" value="HTH_LUXR"/>
    <property type="match status" value="1"/>
</dbReference>
<dbReference type="InterPro" id="IPR016032">
    <property type="entry name" value="Sig_transdc_resp-reg_C-effctor"/>
</dbReference>
<comment type="caution">
    <text evidence="5">The sequence shown here is derived from an EMBL/GenBank/DDBJ whole genome shotgun (WGS) entry which is preliminary data.</text>
</comment>
<dbReference type="Proteomes" id="UP000435304">
    <property type="component" value="Unassembled WGS sequence"/>
</dbReference>
<gene>
    <name evidence="5" type="ORF">GC722_11695</name>
</gene>
<organism evidence="5 6">
    <name type="scientific">Auraticoccus cholistanensis</name>
    <dbReference type="NCBI Taxonomy" id="2656650"/>
    <lineage>
        <taxon>Bacteria</taxon>
        <taxon>Bacillati</taxon>
        <taxon>Actinomycetota</taxon>
        <taxon>Actinomycetes</taxon>
        <taxon>Propionibacteriales</taxon>
        <taxon>Propionibacteriaceae</taxon>
        <taxon>Auraticoccus</taxon>
    </lineage>
</organism>
<evidence type="ECO:0000313" key="5">
    <source>
        <dbReference type="EMBL" id="MVA76680.1"/>
    </source>
</evidence>
<dbReference type="PANTHER" id="PTHR43214">
    <property type="entry name" value="TWO-COMPONENT RESPONSE REGULATOR"/>
    <property type="match status" value="1"/>
</dbReference>
<dbReference type="InterPro" id="IPR036388">
    <property type="entry name" value="WH-like_DNA-bd_sf"/>
</dbReference>
<dbReference type="PRINTS" id="PR00038">
    <property type="entry name" value="HTHLUXR"/>
</dbReference>
<keyword evidence="6" id="KW-1185">Reference proteome</keyword>
<name>A0A6A9V190_9ACTN</name>
<dbReference type="Gene3D" id="3.40.50.2300">
    <property type="match status" value="1"/>
</dbReference>
<evidence type="ECO:0000256" key="3">
    <source>
        <dbReference type="ARBA" id="ARBA00023163"/>
    </source>
</evidence>
<accession>A0A6A9V190</accession>
<dbReference type="EMBL" id="WPCU01000007">
    <property type="protein sequence ID" value="MVA76680.1"/>
    <property type="molecule type" value="Genomic_DNA"/>
</dbReference>
<proteinExistence type="predicted"/>
<evidence type="ECO:0000313" key="6">
    <source>
        <dbReference type="Proteomes" id="UP000435304"/>
    </source>
</evidence>
<evidence type="ECO:0000256" key="1">
    <source>
        <dbReference type="ARBA" id="ARBA00023015"/>
    </source>
</evidence>
<dbReference type="PROSITE" id="PS50043">
    <property type="entry name" value="HTH_LUXR_2"/>
    <property type="match status" value="1"/>
</dbReference>
<dbReference type="InterPro" id="IPR039420">
    <property type="entry name" value="WalR-like"/>
</dbReference>
<dbReference type="GO" id="GO:0003677">
    <property type="term" value="F:DNA binding"/>
    <property type="evidence" value="ECO:0007669"/>
    <property type="project" value="UniProtKB-KW"/>
</dbReference>
<evidence type="ECO:0000256" key="2">
    <source>
        <dbReference type="ARBA" id="ARBA00023125"/>
    </source>
</evidence>